<name>A0A1H3DV41_9PSEU</name>
<evidence type="ECO:0008006" key="4">
    <source>
        <dbReference type="Google" id="ProtNLM"/>
    </source>
</evidence>
<dbReference type="AlphaFoldDB" id="A0A1H3DV41"/>
<proteinExistence type="predicted"/>
<accession>A0A1H3DV41</accession>
<feature type="chain" id="PRO_5011524433" description="Peptidase_C39 like family protein" evidence="1">
    <location>
        <begin position="27"/>
        <end position="309"/>
    </location>
</feature>
<evidence type="ECO:0000256" key="1">
    <source>
        <dbReference type="SAM" id="SignalP"/>
    </source>
</evidence>
<keyword evidence="1" id="KW-0732">Signal</keyword>
<dbReference type="RefSeq" id="WP_091289604.1">
    <property type="nucleotide sequence ID" value="NZ_FNON01000003.1"/>
</dbReference>
<feature type="signal peptide" evidence="1">
    <location>
        <begin position="1"/>
        <end position="26"/>
    </location>
</feature>
<dbReference type="OrthoDB" id="3697562at2"/>
<sequence>MIRKTVLAAVTTTALAGAVYPATASADLGTPPPCVKVTDLTAPTFEVRQCGVSDVDQFRAGLENNGNAYCGPTSLYNVMHYWSHVQKAPIGWVTTRVGNLDPQQQSDYNVITNSLGRIGVDAKYDGGTKMGNLRTAWNIATKPARDAGWSTADGNLSTTQTSDFAGDLAKRLAQGPLQLVYGRYKDGPQAGSLQRNGGHIVTVVSAKGAFNDTTVVLKLADPGRAGDHGQDGYLTTQSAYESLEVYLARKIIWEYVPVADDENTPEDESAQPGTYRYVERWELTGPRYTGTTRQFVESFNWFAMAKPVG</sequence>
<dbReference type="EMBL" id="FNON01000003">
    <property type="protein sequence ID" value="SDX70403.1"/>
    <property type="molecule type" value="Genomic_DNA"/>
</dbReference>
<keyword evidence="3" id="KW-1185">Reference proteome</keyword>
<protein>
    <recommendedName>
        <fullName evidence="4">Peptidase_C39 like family protein</fullName>
    </recommendedName>
</protein>
<dbReference type="Proteomes" id="UP000199515">
    <property type="component" value="Unassembled WGS sequence"/>
</dbReference>
<dbReference type="STRING" id="589385.SAMN05421504_103543"/>
<reference evidence="2 3" key="1">
    <citation type="submission" date="2016-10" db="EMBL/GenBank/DDBJ databases">
        <authorList>
            <person name="de Groot N.N."/>
        </authorList>
    </citation>
    <scope>NUCLEOTIDE SEQUENCE [LARGE SCALE GENOMIC DNA]</scope>
    <source>
        <strain evidence="2 3">CPCC 202699</strain>
    </source>
</reference>
<evidence type="ECO:0000313" key="3">
    <source>
        <dbReference type="Proteomes" id="UP000199515"/>
    </source>
</evidence>
<evidence type="ECO:0000313" key="2">
    <source>
        <dbReference type="EMBL" id="SDX70403.1"/>
    </source>
</evidence>
<organism evidence="2 3">
    <name type="scientific">Amycolatopsis xylanica</name>
    <dbReference type="NCBI Taxonomy" id="589385"/>
    <lineage>
        <taxon>Bacteria</taxon>
        <taxon>Bacillati</taxon>
        <taxon>Actinomycetota</taxon>
        <taxon>Actinomycetes</taxon>
        <taxon>Pseudonocardiales</taxon>
        <taxon>Pseudonocardiaceae</taxon>
        <taxon>Amycolatopsis</taxon>
    </lineage>
</organism>
<gene>
    <name evidence="2" type="ORF">SAMN05421504_103543</name>
</gene>